<protein>
    <recommendedName>
        <fullName evidence="6">BHLH domain-containing protein</fullName>
    </recommendedName>
</protein>
<dbReference type="Pfam" id="PF00010">
    <property type="entry name" value="HLH"/>
    <property type="match status" value="1"/>
</dbReference>
<name>A0A6G1SI17_9ACAR</name>
<dbReference type="PANTHER" id="PTHR10985">
    <property type="entry name" value="BASIC HELIX-LOOP-HELIX TRANSCRIPTION FACTOR, HES-RELATED"/>
    <property type="match status" value="1"/>
</dbReference>
<comment type="subcellular location">
    <subcellularLocation>
        <location evidence="1">Nucleus</location>
    </subcellularLocation>
</comment>
<dbReference type="PROSITE" id="PS50888">
    <property type="entry name" value="BHLH"/>
    <property type="match status" value="1"/>
</dbReference>
<gene>
    <name evidence="7" type="ORF">g.13200</name>
</gene>
<evidence type="ECO:0000256" key="4">
    <source>
        <dbReference type="ARBA" id="ARBA00023242"/>
    </source>
</evidence>
<reference evidence="7" key="1">
    <citation type="submission" date="2018-10" db="EMBL/GenBank/DDBJ databases">
        <title>Transcriptome assembly of Aceria tosichella (Wheat curl mite) Type 2.</title>
        <authorList>
            <person name="Scully E.D."/>
            <person name="Geib S.M."/>
            <person name="Palmer N.A."/>
            <person name="Gupta A.K."/>
            <person name="Sarath G."/>
            <person name="Tatineni S."/>
        </authorList>
    </citation>
    <scope>NUCLEOTIDE SEQUENCE</scope>
    <source>
        <strain evidence="7">LincolnNE</strain>
    </source>
</reference>
<evidence type="ECO:0000256" key="5">
    <source>
        <dbReference type="SAM" id="MobiDB-lite"/>
    </source>
</evidence>
<dbReference type="InterPro" id="IPR036638">
    <property type="entry name" value="HLH_DNA-bd_sf"/>
</dbReference>
<dbReference type="GO" id="GO:0046983">
    <property type="term" value="F:protein dimerization activity"/>
    <property type="evidence" value="ECO:0007669"/>
    <property type="project" value="InterPro"/>
</dbReference>
<feature type="compositionally biased region" description="Low complexity" evidence="5">
    <location>
        <begin position="189"/>
        <end position="205"/>
    </location>
</feature>
<dbReference type="InterPro" id="IPR050370">
    <property type="entry name" value="HES_HEY"/>
</dbReference>
<dbReference type="InterPro" id="IPR011598">
    <property type="entry name" value="bHLH_dom"/>
</dbReference>
<dbReference type="GO" id="GO:0005634">
    <property type="term" value="C:nucleus"/>
    <property type="evidence" value="ECO:0007669"/>
    <property type="project" value="UniProtKB-SubCell"/>
</dbReference>
<evidence type="ECO:0000313" key="7">
    <source>
        <dbReference type="EMBL" id="MDE50125.1"/>
    </source>
</evidence>
<keyword evidence="4" id="KW-0539">Nucleus</keyword>
<dbReference type="FunFam" id="4.10.280.10:FF:000079">
    <property type="entry name" value="CLUMA_CG001539, isoform A"/>
    <property type="match status" value="1"/>
</dbReference>
<dbReference type="AlphaFoldDB" id="A0A6G1SI17"/>
<dbReference type="Gene3D" id="4.10.280.10">
    <property type="entry name" value="Helix-loop-helix DNA-binding domain"/>
    <property type="match status" value="1"/>
</dbReference>
<evidence type="ECO:0000256" key="1">
    <source>
        <dbReference type="ARBA" id="ARBA00004123"/>
    </source>
</evidence>
<keyword evidence="3" id="KW-0804">Transcription</keyword>
<dbReference type="EMBL" id="GGYP01005354">
    <property type="protein sequence ID" value="MDE50125.1"/>
    <property type="molecule type" value="Transcribed_RNA"/>
</dbReference>
<keyword evidence="2" id="KW-0805">Transcription regulation</keyword>
<evidence type="ECO:0000256" key="3">
    <source>
        <dbReference type="ARBA" id="ARBA00023163"/>
    </source>
</evidence>
<feature type="compositionally biased region" description="Basic residues" evidence="5">
    <location>
        <begin position="173"/>
        <end position="183"/>
    </location>
</feature>
<sequence>MKKKDPTSHRIIEKRRRDRMNNCLADLSKLIPSHYLRKGRGRVEKTEIIEMAIRHLRDLRESSLGFQATMAATAGQQQQQQLLGLANAGSNQVDFSYANETPIELSKNSNHHQQPIVNGVLPLDCTSQSLQRAIPMAKVIGTTNTHMIDSNGVHHDKLPYYDESQGPQQQQHKTNHHNHHSGPHHKDLALAVTPASPASSSASLSMKAFQHQQYHNNERQINNRASEQANNKYRNECCNCRCRMATRSNESNGNNNNNNNNNTNNTNNNSGNDSSSSDGNNNNNNSNSNDQNNQNNCGSSSDQSDTGSTDYPTSSSSGSNKTQAINNKSNNTSESSSGEGSPTSSLSPASSSSSSSGWYKKAWLIRSFSRSVSKN</sequence>
<feature type="compositionally biased region" description="Low complexity" evidence="5">
    <location>
        <begin position="248"/>
        <end position="319"/>
    </location>
</feature>
<accession>A0A6G1SI17</accession>
<feature type="region of interest" description="Disordered" evidence="5">
    <location>
        <begin position="248"/>
        <end position="358"/>
    </location>
</feature>
<feature type="domain" description="BHLH" evidence="6">
    <location>
        <begin position="4"/>
        <end position="59"/>
    </location>
</feature>
<proteinExistence type="predicted"/>
<evidence type="ECO:0000256" key="2">
    <source>
        <dbReference type="ARBA" id="ARBA00023015"/>
    </source>
</evidence>
<dbReference type="SMART" id="SM00353">
    <property type="entry name" value="HLH"/>
    <property type="match status" value="1"/>
</dbReference>
<feature type="compositionally biased region" description="Low complexity" evidence="5">
    <location>
        <begin position="329"/>
        <end position="356"/>
    </location>
</feature>
<organism evidence="7">
    <name type="scientific">Aceria tosichella</name>
    <name type="common">wheat curl mite</name>
    <dbReference type="NCBI Taxonomy" id="561515"/>
    <lineage>
        <taxon>Eukaryota</taxon>
        <taxon>Metazoa</taxon>
        <taxon>Ecdysozoa</taxon>
        <taxon>Arthropoda</taxon>
        <taxon>Chelicerata</taxon>
        <taxon>Arachnida</taxon>
        <taxon>Acari</taxon>
        <taxon>Acariformes</taxon>
        <taxon>Trombidiformes</taxon>
        <taxon>Prostigmata</taxon>
        <taxon>Eupodina</taxon>
        <taxon>Eriophyoidea</taxon>
        <taxon>Eriophyidae</taxon>
        <taxon>Eriophyinae</taxon>
        <taxon>Aceriini</taxon>
        <taxon>Aceria</taxon>
    </lineage>
</organism>
<feature type="compositionally biased region" description="Polar residues" evidence="5">
    <location>
        <begin position="210"/>
        <end position="222"/>
    </location>
</feature>
<feature type="region of interest" description="Disordered" evidence="5">
    <location>
        <begin position="148"/>
        <end position="222"/>
    </location>
</feature>
<evidence type="ECO:0000259" key="6">
    <source>
        <dbReference type="PROSITE" id="PS50888"/>
    </source>
</evidence>
<dbReference type="SUPFAM" id="SSF47459">
    <property type="entry name" value="HLH, helix-loop-helix DNA-binding domain"/>
    <property type="match status" value="1"/>
</dbReference>